<evidence type="ECO:0000313" key="2">
    <source>
        <dbReference type="EMBL" id="MBT0665516.1"/>
    </source>
</evidence>
<accession>A0AAW4LED6</accession>
<feature type="signal peptide" evidence="1">
    <location>
        <begin position="1"/>
        <end position="20"/>
    </location>
</feature>
<dbReference type="AlphaFoldDB" id="A0AAW4LED6"/>
<dbReference type="Proteomes" id="UP000811899">
    <property type="component" value="Unassembled WGS sequence"/>
</dbReference>
<evidence type="ECO:0000256" key="1">
    <source>
        <dbReference type="SAM" id="SignalP"/>
    </source>
</evidence>
<proteinExistence type="predicted"/>
<protein>
    <submittedName>
        <fullName evidence="2">ABC transporter substrate-binding protein</fullName>
    </submittedName>
</protein>
<dbReference type="PANTHER" id="PTHR35271:SF1">
    <property type="entry name" value="ABC TRANSPORTER, SUBSTRATE-BINDING LIPOPROTEIN"/>
    <property type="match status" value="1"/>
</dbReference>
<keyword evidence="3" id="KW-1185">Reference proteome</keyword>
<reference evidence="2 3" key="1">
    <citation type="submission" date="2021-05" db="EMBL/GenBank/DDBJ databases">
        <title>The draft genome of Geobacter pelophilus DSM 12255.</title>
        <authorList>
            <person name="Xu Z."/>
            <person name="Masuda Y."/>
            <person name="Itoh H."/>
            <person name="Senoo K."/>
        </authorList>
    </citation>
    <scope>NUCLEOTIDE SEQUENCE [LARGE SCALE GENOMIC DNA]</scope>
    <source>
        <strain evidence="2 3">DSM 12255</strain>
    </source>
</reference>
<keyword evidence="1" id="KW-0732">Signal</keyword>
<dbReference type="Gene3D" id="3.40.50.2300">
    <property type="match status" value="2"/>
</dbReference>
<comment type="caution">
    <text evidence="2">The sequence shown here is derived from an EMBL/GenBank/DDBJ whole genome shotgun (WGS) entry which is preliminary data.</text>
</comment>
<dbReference type="InterPro" id="IPR007487">
    <property type="entry name" value="ABC_transpt-TYRBP-like"/>
</dbReference>
<dbReference type="RefSeq" id="WP_214172294.1">
    <property type="nucleotide sequence ID" value="NZ_JAHCVJ010000006.1"/>
</dbReference>
<dbReference type="Pfam" id="PF04392">
    <property type="entry name" value="ABC_sub_bind"/>
    <property type="match status" value="1"/>
</dbReference>
<sequence>MRTLLLSIALFVLSAAPALAVDVLIAQSGTGAAYAEALRGFREVFSGSTQTIVLTDYADVDLVRIVKEEQPRLVLAVGDPALAKAKKVRQVPVVAVMALSLNLPKPPLTNVHGVAVIASPSRYMQLFSGMGAKRVGVLYDPNRTGNYLKRALQAAESAGVKLVVREVNDPREVYEKIEQLNGVIDLLWMLPDATAVTSATLEAYFGFSLKHKTPLVSFSEQYLPKGAAASIDIDRVDMGRQAGEIAARFLGGSVSAGTAVDPRTAKVNSNPIIEKKLGLKIP</sequence>
<dbReference type="PANTHER" id="PTHR35271">
    <property type="entry name" value="ABC TRANSPORTER, SUBSTRATE-BINDING LIPOPROTEIN-RELATED"/>
    <property type="match status" value="1"/>
</dbReference>
<dbReference type="EMBL" id="JAHCVJ010000006">
    <property type="protein sequence ID" value="MBT0665516.1"/>
    <property type="molecule type" value="Genomic_DNA"/>
</dbReference>
<evidence type="ECO:0000313" key="3">
    <source>
        <dbReference type="Proteomes" id="UP000811899"/>
    </source>
</evidence>
<gene>
    <name evidence="2" type="ORF">KI809_14505</name>
</gene>
<name>A0AAW4LED6_9BACT</name>
<organism evidence="2 3">
    <name type="scientific">Geoanaerobacter pelophilus</name>
    <dbReference type="NCBI Taxonomy" id="60036"/>
    <lineage>
        <taxon>Bacteria</taxon>
        <taxon>Pseudomonadati</taxon>
        <taxon>Thermodesulfobacteriota</taxon>
        <taxon>Desulfuromonadia</taxon>
        <taxon>Geobacterales</taxon>
        <taxon>Geobacteraceae</taxon>
        <taxon>Geoanaerobacter</taxon>
    </lineage>
</organism>
<feature type="chain" id="PRO_5043935559" evidence="1">
    <location>
        <begin position="21"/>
        <end position="282"/>
    </location>
</feature>